<dbReference type="InterPro" id="IPR005488">
    <property type="entry name" value="Etherase_MurQ"/>
</dbReference>
<proteinExistence type="inferred from homology"/>
<keyword evidence="3 12" id="KW-0119">Carbohydrate metabolism</keyword>
<dbReference type="FunFam" id="1.10.8.1080:FF:000001">
    <property type="entry name" value="N-acetylmuramic acid 6-phosphate etherase"/>
    <property type="match status" value="1"/>
</dbReference>
<feature type="active site" evidence="12">
    <location>
        <position position="116"/>
    </location>
</feature>
<dbReference type="InterPro" id="IPR046348">
    <property type="entry name" value="SIS_dom_sf"/>
</dbReference>
<organism evidence="14 15">
    <name type="scientific">Microbacterium laevaniformans</name>
    <dbReference type="NCBI Taxonomy" id="36807"/>
    <lineage>
        <taxon>Bacteria</taxon>
        <taxon>Bacillati</taxon>
        <taxon>Actinomycetota</taxon>
        <taxon>Actinomycetes</taxon>
        <taxon>Micrococcales</taxon>
        <taxon>Microbacteriaceae</taxon>
        <taxon>Microbacterium</taxon>
    </lineage>
</organism>
<reference evidence="14 15" key="1">
    <citation type="submission" date="2019-04" db="EMBL/GenBank/DDBJ databases">
        <title>Microbes associate with the intestines of laboratory mice.</title>
        <authorList>
            <person name="Navarre W."/>
            <person name="Wong E."/>
            <person name="Huang K."/>
            <person name="Tropini C."/>
            <person name="Ng K."/>
            <person name="Yu B."/>
        </authorList>
    </citation>
    <scope>NUCLEOTIDE SEQUENCE [LARGE SCALE GENOMIC DNA]</scope>
    <source>
        <strain evidence="14 15">NM46_B2-13</strain>
    </source>
</reference>
<comment type="caution">
    <text evidence="14">The sequence shown here is derived from an EMBL/GenBank/DDBJ whole genome shotgun (WGS) entry which is preliminary data.</text>
</comment>
<dbReference type="GO" id="GO:0046348">
    <property type="term" value="P:amino sugar catabolic process"/>
    <property type="evidence" value="ECO:0007669"/>
    <property type="project" value="InterPro"/>
</dbReference>
<dbReference type="InterPro" id="IPR040190">
    <property type="entry name" value="MURQ/GCKR"/>
</dbReference>
<dbReference type="SUPFAM" id="SSF53697">
    <property type="entry name" value="SIS domain"/>
    <property type="match status" value="1"/>
</dbReference>
<dbReference type="NCBIfam" id="NF003915">
    <property type="entry name" value="PRK05441.1"/>
    <property type="match status" value="1"/>
</dbReference>
<dbReference type="Proteomes" id="UP000309893">
    <property type="component" value="Unassembled WGS sequence"/>
</dbReference>
<dbReference type="RefSeq" id="WP_135948749.1">
    <property type="nucleotide sequence ID" value="NZ_SRYO01000002.1"/>
</dbReference>
<dbReference type="GO" id="GO:0097173">
    <property type="term" value="P:N-acetylmuramic acid catabolic process"/>
    <property type="evidence" value="ECO:0007669"/>
    <property type="project" value="UniProtKB-UniPathway"/>
</dbReference>
<dbReference type="CDD" id="cd05007">
    <property type="entry name" value="SIS_Etherase"/>
    <property type="match status" value="1"/>
</dbReference>
<comment type="miscellaneous">
    <text evidence="12">A lyase-type mechanism (elimination/hydration) is suggested for the cleavage of the lactyl ether bond of MurNAc 6-phosphate, with the formation of an alpha,beta-unsaturated aldehyde intermediate with (E)-stereochemistry, followed by the syn addition of water to give product.</text>
</comment>
<sequence>MTAPVSAVTTEQQNPRTRALDAMSVTELLTAMNDEDRRVPVAVAAAIGQIARAVDLAVAALGAGGRLIYLGAGTSGRLGVLDAAECPPTFGTDPGQVRGVLAGGRAAMFEAVENAEDSVEFAVADLQAIELSAADVVVGIAASGRTPYVIGGLDHARAIGAATVALAANPNAEISEHADVAIEIDNGPEVLTGSTRLKAGTSQKLVLNMISTATMVRLGKVYGNLMVDVRPTNEKLVDRAVRIVQAATGCDRSRAESALADADGHAKTAIVAILCGIGAGAARERLADAHGFVRAAIDDAAPAGAAPTDQR</sequence>
<dbReference type="EC" id="4.2.1.126" evidence="8 12"/>
<feature type="active site" description="Proton donor" evidence="12">
    <location>
        <position position="85"/>
    </location>
</feature>
<comment type="pathway">
    <text evidence="5">Amino-sugar metabolism; 1,6-anhydro-N-acetylmuramate degradation.</text>
</comment>
<dbReference type="Gene3D" id="3.40.50.10490">
    <property type="entry name" value="Glucose-6-phosphate isomerase like protein, domain 1"/>
    <property type="match status" value="1"/>
</dbReference>
<evidence type="ECO:0000256" key="10">
    <source>
        <dbReference type="ARBA" id="ARBA00077905"/>
    </source>
</evidence>
<evidence type="ECO:0000256" key="7">
    <source>
        <dbReference type="ARBA" id="ARBA00061234"/>
    </source>
</evidence>
<dbReference type="UniPathway" id="UPA00342"/>
<evidence type="ECO:0000256" key="5">
    <source>
        <dbReference type="ARBA" id="ARBA00060595"/>
    </source>
</evidence>
<dbReference type="OrthoDB" id="9813395at2"/>
<evidence type="ECO:0000256" key="8">
    <source>
        <dbReference type="ARBA" id="ARBA00067056"/>
    </source>
</evidence>
<dbReference type="GO" id="GO:0016835">
    <property type="term" value="F:carbon-oxygen lyase activity"/>
    <property type="evidence" value="ECO:0007669"/>
    <property type="project" value="UniProtKB-UniRule"/>
</dbReference>
<dbReference type="AlphaFoldDB" id="A0A4S2D9P7"/>
<evidence type="ECO:0000256" key="11">
    <source>
        <dbReference type="ARBA" id="ARBA00084049"/>
    </source>
</evidence>
<dbReference type="NCBIfam" id="TIGR00274">
    <property type="entry name" value="N-acetylmuramic acid 6-phosphate etherase"/>
    <property type="match status" value="1"/>
</dbReference>
<dbReference type="FunFam" id="3.40.50.10490:FF:000014">
    <property type="entry name" value="N-acetylmuramic acid 6-phosphate etherase"/>
    <property type="match status" value="1"/>
</dbReference>
<dbReference type="Pfam" id="PF20741">
    <property type="entry name" value="GKRP-like_C"/>
    <property type="match status" value="1"/>
</dbReference>
<dbReference type="NCBIfam" id="NF009222">
    <property type="entry name" value="PRK12570.1"/>
    <property type="match status" value="1"/>
</dbReference>
<dbReference type="Pfam" id="PF22645">
    <property type="entry name" value="GKRP_SIS_N"/>
    <property type="match status" value="1"/>
</dbReference>
<dbReference type="EMBL" id="SRYO01000002">
    <property type="protein sequence ID" value="TGY38356.1"/>
    <property type="molecule type" value="Genomic_DNA"/>
</dbReference>
<feature type="domain" description="SIS" evidence="13">
    <location>
        <begin position="57"/>
        <end position="220"/>
    </location>
</feature>
<dbReference type="InterPro" id="IPR001347">
    <property type="entry name" value="SIS_dom"/>
</dbReference>
<evidence type="ECO:0000256" key="3">
    <source>
        <dbReference type="ARBA" id="ARBA00023277"/>
    </source>
</evidence>
<evidence type="ECO:0000256" key="1">
    <source>
        <dbReference type="ARBA" id="ARBA00011738"/>
    </source>
</evidence>
<dbReference type="HAMAP" id="MF_00068">
    <property type="entry name" value="MurQ"/>
    <property type="match status" value="1"/>
</dbReference>
<dbReference type="PANTHER" id="PTHR10088">
    <property type="entry name" value="GLUCOKINASE REGULATORY PROTEIN"/>
    <property type="match status" value="1"/>
</dbReference>
<evidence type="ECO:0000256" key="12">
    <source>
        <dbReference type="HAMAP-Rule" id="MF_00068"/>
    </source>
</evidence>
<evidence type="ECO:0000256" key="4">
    <source>
        <dbReference type="ARBA" id="ARBA00051747"/>
    </source>
</evidence>
<dbReference type="GO" id="GO:0097367">
    <property type="term" value="F:carbohydrate derivative binding"/>
    <property type="evidence" value="ECO:0007669"/>
    <property type="project" value="InterPro"/>
</dbReference>
<evidence type="ECO:0000256" key="2">
    <source>
        <dbReference type="ARBA" id="ARBA00023239"/>
    </source>
</evidence>
<keyword evidence="2 12" id="KW-0456">Lyase</keyword>
<protein>
    <recommendedName>
        <fullName evidence="9 12">N-acetylmuramic acid 6-phosphate etherase</fullName>
        <shortName evidence="12">MurNAc-6-P etherase</shortName>
        <ecNumber evidence="8 12">4.2.1.126</ecNumber>
    </recommendedName>
    <alternativeName>
        <fullName evidence="11 12">N-acetylmuramic acid 6-phosphate hydrolase</fullName>
    </alternativeName>
    <alternativeName>
        <fullName evidence="10 12">N-acetylmuramic acid 6-phosphate lyase</fullName>
    </alternativeName>
</protein>
<comment type="catalytic activity">
    <reaction evidence="4 12">
        <text>N-acetyl-D-muramate 6-phosphate + H2O = N-acetyl-D-glucosamine 6-phosphate + (R)-lactate</text>
        <dbReference type="Rhea" id="RHEA:26410"/>
        <dbReference type="ChEBI" id="CHEBI:15377"/>
        <dbReference type="ChEBI" id="CHEBI:16004"/>
        <dbReference type="ChEBI" id="CHEBI:57513"/>
        <dbReference type="ChEBI" id="CHEBI:58722"/>
        <dbReference type="EC" id="4.2.1.126"/>
    </reaction>
</comment>
<comment type="pathway">
    <text evidence="6">Cell wall biogenesis.</text>
</comment>
<dbReference type="Gene3D" id="1.10.8.1080">
    <property type="match status" value="1"/>
</dbReference>
<dbReference type="GO" id="GO:0016803">
    <property type="term" value="F:ether hydrolase activity"/>
    <property type="evidence" value="ECO:0007669"/>
    <property type="project" value="TreeGrafter"/>
</dbReference>
<evidence type="ECO:0000313" key="15">
    <source>
        <dbReference type="Proteomes" id="UP000309893"/>
    </source>
</evidence>
<comment type="subunit">
    <text evidence="1 12">Homodimer.</text>
</comment>
<name>A0A4S2D9P7_9MICO</name>
<evidence type="ECO:0000256" key="9">
    <source>
        <dbReference type="ARBA" id="ARBA00070061"/>
    </source>
</evidence>
<dbReference type="PROSITE" id="PS51464">
    <property type="entry name" value="SIS"/>
    <property type="match status" value="1"/>
</dbReference>
<comment type="pathway">
    <text evidence="12">Amino-sugar metabolism; N-acetylmuramate degradation.</text>
</comment>
<evidence type="ECO:0000256" key="6">
    <source>
        <dbReference type="ARBA" id="ARBA00060672"/>
    </source>
</evidence>
<evidence type="ECO:0000313" key="14">
    <source>
        <dbReference type="EMBL" id="TGY38356.1"/>
    </source>
</evidence>
<evidence type="ECO:0000259" key="13">
    <source>
        <dbReference type="PROSITE" id="PS51464"/>
    </source>
</evidence>
<accession>A0A4S2D9P7</accession>
<gene>
    <name evidence="12 14" type="primary">murQ</name>
    <name evidence="14" type="ORF">E5344_03685</name>
</gene>
<comment type="function">
    <text evidence="12">Specifically catalyzes the cleavage of the D-lactyl ether substituent of MurNAc 6-phosphate, producing GlcNAc 6-phosphate and D-lactate.</text>
</comment>
<dbReference type="GO" id="GO:0009254">
    <property type="term" value="P:peptidoglycan turnover"/>
    <property type="evidence" value="ECO:0007669"/>
    <property type="project" value="TreeGrafter"/>
</dbReference>
<comment type="similarity">
    <text evidence="7 12">Belongs to the GCKR-like family. MurNAc-6-P etherase subfamily.</text>
</comment>
<dbReference type="PROSITE" id="PS01272">
    <property type="entry name" value="GCKR"/>
    <property type="match status" value="1"/>
</dbReference>
<dbReference type="InterPro" id="IPR005486">
    <property type="entry name" value="Glucokinase_regulatory_CS"/>
</dbReference>
<dbReference type="PANTHER" id="PTHR10088:SF4">
    <property type="entry name" value="GLUCOKINASE REGULATORY PROTEIN"/>
    <property type="match status" value="1"/>
</dbReference>